<dbReference type="STRING" id="1841861.GCA_900157365_03636"/>
<dbReference type="InterPro" id="IPR027417">
    <property type="entry name" value="P-loop_NTPase"/>
</dbReference>
<accession>A0A2U3PH45</accession>
<evidence type="ECO:0000313" key="2">
    <source>
        <dbReference type="Proteomes" id="UP000240424"/>
    </source>
</evidence>
<dbReference type="Proteomes" id="UP000240424">
    <property type="component" value="Unassembled WGS sequence"/>
</dbReference>
<keyword evidence="2" id="KW-1185">Reference proteome</keyword>
<organism evidence="1 2">
    <name type="scientific">Mycobacterium numidiamassiliense</name>
    <dbReference type="NCBI Taxonomy" id="1841861"/>
    <lineage>
        <taxon>Bacteria</taxon>
        <taxon>Bacillati</taxon>
        <taxon>Actinomycetota</taxon>
        <taxon>Actinomycetes</taxon>
        <taxon>Mycobacteriales</taxon>
        <taxon>Mycobacteriaceae</taxon>
        <taxon>Mycobacterium</taxon>
    </lineage>
</organism>
<protein>
    <recommendedName>
        <fullName evidence="3">Sulfotransferase family protein</fullName>
    </recommendedName>
</protein>
<evidence type="ECO:0008006" key="3">
    <source>
        <dbReference type="Google" id="ProtNLM"/>
    </source>
</evidence>
<proteinExistence type="predicted"/>
<reference evidence="1 2" key="1">
    <citation type="submission" date="2017-01" db="EMBL/GenBank/DDBJ databases">
        <authorList>
            <consortium name="Urmite Genomes"/>
        </authorList>
    </citation>
    <scope>NUCLEOTIDE SEQUENCE [LARGE SCALE GENOMIC DNA]</scope>
    <source>
        <strain evidence="1 2">AB215</strain>
    </source>
</reference>
<dbReference type="EMBL" id="FUEZ01000004">
    <property type="protein sequence ID" value="SPM43094.1"/>
    <property type="molecule type" value="Genomic_DNA"/>
</dbReference>
<gene>
    <name evidence="1" type="ORF">MNAB215_5316</name>
</gene>
<sequence>MGMPRSGTSALTRIVSLCGAALPAAMMGADSGNARGYWEPRKALRLNHAILHRRGSSTYDPSLRLQEDGAFGAAEKEACIAEIAEYLDTLPEAPLVIIKDLQITALSDMWFEAARLVGFDVAAVIAVRHPQEVAASLGALMHATPELASALWLKYNLLAERQTRNVPRVFVDYADVLDDWRQEVARISASIGIDLSTHDGELVEEFLTEDLRHQRHCGPVQELFGADWMSTVYGALRVATRDEPLDTSALDRVFEAYRASELAFRKAFEDFHHHSNNMRVRIFRPFIWKLIELIAILKRRRGTWA</sequence>
<dbReference type="AlphaFoldDB" id="A0A2U3PH45"/>
<dbReference type="Gene3D" id="3.40.50.300">
    <property type="entry name" value="P-loop containing nucleotide triphosphate hydrolases"/>
    <property type="match status" value="1"/>
</dbReference>
<evidence type="ECO:0000313" key="1">
    <source>
        <dbReference type="EMBL" id="SPM43094.1"/>
    </source>
</evidence>
<name>A0A2U3PH45_9MYCO</name>
<dbReference type="SUPFAM" id="SSF52540">
    <property type="entry name" value="P-loop containing nucleoside triphosphate hydrolases"/>
    <property type="match status" value="1"/>
</dbReference>